<sequence>MDTIACQSLCPALQIYKLKFTYLPPTKLTMVQADTKAIVQEVGLRDGLQAAACTMPTKDKIRWIDAAYQAGVRHMEIASFVPPRLLPQMADAAEVVTYAKGYHDLVITALVPNEKGALNALAAGVHRIVVPISVSHAHSLANVHKTPAAMVEEFGKIRTLIANQKNPINLVAGLSTVFGCTLQGIVSLQAVCDIVEKCLEAGADIIALADTTGHATPLQVSQTIAAVKKIAGSKFTSMHFHDTRGMGLPNTLVALEHGIREFDASLGGLGGCPNAPGATGNVVTEDLVYMLESMGYATGIDLAKLVAMRDIIRQALPNEPLYGFIARAGIPISYPFIQS</sequence>
<dbReference type="AlphaFoldDB" id="A0A4R3LQI4"/>
<accession>A0A4R3LQI4</accession>
<dbReference type="EMBL" id="SMAJ01000017">
    <property type="protein sequence ID" value="TCT02763.1"/>
    <property type="molecule type" value="Genomic_DNA"/>
</dbReference>
<protein>
    <submittedName>
        <fullName evidence="7">Hydroxymethylglutaryl-CoA lyase</fullName>
    </submittedName>
</protein>
<evidence type="ECO:0000259" key="6">
    <source>
        <dbReference type="PROSITE" id="PS50991"/>
    </source>
</evidence>
<evidence type="ECO:0000256" key="2">
    <source>
        <dbReference type="ARBA" id="ARBA00022679"/>
    </source>
</evidence>
<dbReference type="NCBIfam" id="NF004283">
    <property type="entry name" value="PRK05692.1"/>
    <property type="match status" value="1"/>
</dbReference>
<reference evidence="7 8" key="1">
    <citation type="submission" date="2019-03" db="EMBL/GenBank/DDBJ databases">
        <title>Genomic Encyclopedia of Type Strains, Phase IV (KMG-IV): sequencing the most valuable type-strain genomes for metagenomic binning, comparative biology and taxonomic classification.</title>
        <authorList>
            <person name="Goeker M."/>
        </authorList>
    </citation>
    <scope>NUCLEOTIDE SEQUENCE [LARGE SCALE GENOMIC DNA]</scope>
    <source>
        <strain evidence="7 8">DSM 24591</strain>
    </source>
</reference>
<dbReference type="GO" id="GO:0004419">
    <property type="term" value="F:hydroxymethylglutaryl-CoA lyase activity"/>
    <property type="evidence" value="ECO:0007669"/>
    <property type="project" value="TreeGrafter"/>
</dbReference>
<evidence type="ECO:0000256" key="1">
    <source>
        <dbReference type="ARBA" id="ARBA00009405"/>
    </source>
</evidence>
<keyword evidence="4 7" id="KW-0456">Lyase</keyword>
<evidence type="ECO:0000256" key="3">
    <source>
        <dbReference type="ARBA" id="ARBA00022723"/>
    </source>
</evidence>
<evidence type="ECO:0000313" key="7">
    <source>
        <dbReference type="EMBL" id="TCT02763.1"/>
    </source>
</evidence>
<comment type="similarity">
    <text evidence="1">Belongs to the HMG-CoA lyase family.</text>
</comment>
<feature type="domain" description="Pyruvate carboxyltransferase" evidence="6">
    <location>
        <begin position="37"/>
        <end position="306"/>
    </location>
</feature>
<dbReference type="CDD" id="cd07938">
    <property type="entry name" value="DRE_TIM_HMGL"/>
    <property type="match status" value="1"/>
</dbReference>
<dbReference type="GO" id="GO:0046912">
    <property type="term" value="F:acyltransferase activity, acyl groups converted into alkyl on transfer"/>
    <property type="evidence" value="ECO:0007669"/>
    <property type="project" value="InterPro"/>
</dbReference>
<dbReference type="InterPro" id="IPR043594">
    <property type="entry name" value="HMGL"/>
</dbReference>
<comment type="similarity">
    <text evidence="5">Belongs to the alpha-IPM synthase/homocitrate synthase family.</text>
</comment>
<gene>
    <name evidence="7" type="ORF">EDC26_11738</name>
</gene>
<keyword evidence="8" id="KW-1185">Reference proteome</keyword>
<keyword evidence="3" id="KW-0479">Metal-binding</keyword>
<dbReference type="Proteomes" id="UP000295525">
    <property type="component" value="Unassembled WGS sequence"/>
</dbReference>
<dbReference type="PANTHER" id="PTHR42738">
    <property type="entry name" value="HYDROXYMETHYLGLUTARYL-COA LYASE"/>
    <property type="match status" value="1"/>
</dbReference>
<dbReference type="Pfam" id="PF00682">
    <property type="entry name" value="HMGL-like"/>
    <property type="match status" value="1"/>
</dbReference>
<comment type="caution">
    <text evidence="7">The sequence shown here is derived from an EMBL/GenBank/DDBJ whole genome shotgun (WGS) entry which is preliminary data.</text>
</comment>
<dbReference type="GO" id="GO:0046951">
    <property type="term" value="P:ketone body biosynthetic process"/>
    <property type="evidence" value="ECO:0007669"/>
    <property type="project" value="TreeGrafter"/>
</dbReference>
<evidence type="ECO:0000313" key="8">
    <source>
        <dbReference type="Proteomes" id="UP000295525"/>
    </source>
</evidence>
<evidence type="ECO:0000256" key="5">
    <source>
        <dbReference type="RuleBase" id="RU003523"/>
    </source>
</evidence>
<keyword evidence="2 5" id="KW-0808">Transferase</keyword>
<evidence type="ECO:0000256" key="4">
    <source>
        <dbReference type="ARBA" id="ARBA00023239"/>
    </source>
</evidence>
<dbReference type="Gene3D" id="3.20.20.70">
    <property type="entry name" value="Aldolase class I"/>
    <property type="match status" value="1"/>
</dbReference>
<dbReference type="InterPro" id="IPR000891">
    <property type="entry name" value="PYR_CT"/>
</dbReference>
<dbReference type="PROSITE" id="PS50991">
    <property type="entry name" value="PYR_CT"/>
    <property type="match status" value="1"/>
</dbReference>
<dbReference type="PANTHER" id="PTHR42738:SF7">
    <property type="entry name" value="HYDROXYMETHYLGLUTARYL-COA LYASE"/>
    <property type="match status" value="1"/>
</dbReference>
<name>A0A4R3LQI4_9BURK</name>
<proteinExistence type="inferred from homology"/>
<dbReference type="InterPro" id="IPR013785">
    <property type="entry name" value="Aldolase_TIM"/>
</dbReference>
<organism evidence="7 8">
    <name type="scientific">Paralcaligenes ureilyticus</name>
    <dbReference type="NCBI Taxonomy" id="627131"/>
    <lineage>
        <taxon>Bacteria</taxon>
        <taxon>Pseudomonadati</taxon>
        <taxon>Pseudomonadota</taxon>
        <taxon>Betaproteobacteria</taxon>
        <taxon>Burkholderiales</taxon>
        <taxon>Alcaligenaceae</taxon>
        <taxon>Paralcaligenes</taxon>
    </lineage>
</organism>
<dbReference type="PROSITE" id="PS00815">
    <property type="entry name" value="AIPM_HOMOCIT_SYNTH_1"/>
    <property type="match status" value="1"/>
</dbReference>
<dbReference type="GO" id="GO:0006552">
    <property type="term" value="P:L-leucine catabolic process"/>
    <property type="evidence" value="ECO:0007669"/>
    <property type="project" value="TreeGrafter"/>
</dbReference>
<dbReference type="InterPro" id="IPR002034">
    <property type="entry name" value="AIPM/Hcit_synth_CS"/>
</dbReference>
<dbReference type="SUPFAM" id="SSF51569">
    <property type="entry name" value="Aldolase"/>
    <property type="match status" value="1"/>
</dbReference>
<dbReference type="GO" id="GO:0046872">
    <property type="term" value="F:metal ion binding"/>
    <property type="evidence" value="ECO:0007669"/>
    <property type="project" value="UniProtKB-KW"/>
</dbReference>